<dbReference type="CDD" id="cd06661">
    <property type="entry name" value="GGCT_like"/>
    <property type="match status" value="1"/>
</dbReference>
<dbReference type="EMBL" id="JBHTBS010000001">
    <property type="protein sequence ID" value="MFC7335775.1"/>
    <property type="molecule type" value="Genomic_DNA"/>
</dbReference>
<dbReference type="InterPro" id="IPR009288">
    <property type="entry name" value="AIG2-like_dom"/>
</dbReference>
<reference evidence="5" key="1">
    <citation type="journal article" date="2019" name="Int. J. Syst. Evol. Microbiol.">
        <title>The Global Catalogue of Microorganisms (GCM) 10K type strain sequencing project: providing services to taxonomists for standard genome sequencing and annotation.</title>
        <authorList>
            <consortium name="The Broad Institute Genomics Platform"/>
            <consortium name="The Broad Institute Genome Sequencing Center for Infectious Disease"/>
            <person name="Wu L."/>
            <person name="Ma J."/>
        </authorList>
    </citation>
    <scope>NUCLEOTIDE SEQUENCE [LARGE SCALE GENOMIC DNA]</scope>
    <source>
        <strain evidence="5">CGMCC 4.1467</strain>
    </source>
</reference>
<sequence length="141" mass="16457">MSEEAHLVFVYGTLRRGASNAFRMEGAEWLYPGFVKGRLYKVDWYPAVVLDETGGKVEGELWRVSEDQLRELDAFEGDEYRRTKVTVFSGHSARAVNEWDGDQTEAWIWEWKGEVDSLEWMESGNWMHFETTEPRKFHDGG</sequence>
<evidence type="ECO:0000256" key="1">
    <source>
        <dbReference type="ARBA" id="ARBA00008861"/>
    </source>
</evidence>
<dbReference type="Gene3D" id="3.10.490.10">
    <property type="entry name" value="Gamma-glutamyl cyclotransferase-like"/>
    <property type="match status" value="1"/>
</dbReference>
<protein>
    <recommendedName>
        <fullName evidence="2">Gamma-glutamylcyclotransferase family protein</fullName>
    </recommendedName>
</protein>
<dbReference type="InterPro" id="IPR039126">
    <property type="entry name" value="GGACT"/>
</dbReference>
<name>A0ABW2L3N6_9BACT</name>
<evidence type="ECO:0000313" key="4">
    <source>
        <dbReference type="EMBL" id="MFC7335775.1"/>
    </source>
</evidence>
<dbReference type="InterPro" id="IPR036568">
    <property type="entry name" value="GGCT-like_sf"/>
</dbReference>
<dbReference type="Proteomes" id="UP001596472">
    <property type="component" value="Unassembled WGS sequence"/>
</dbReference>
<dbReference type="SUPFAM" id="SSF110857">
    <property type="entry name" value="Gamma-glutamyl cyclotransferase-like"/>
    <property type="match status" value="1"/>
</dbReference>
<dbReference type="RefSeq" id="WP_379708228.1">
    <property type="nucleotide sequence ID" value="NZ_JBHTBS010000001.1"/>
</dbReference>
<keyword evidence="5" id="KW-1185">Reference proteome</keyword>
<gene>
    <name evidence="4" type="ORF">ACFQY0_01195</name>
</gene>
<organism evidence="4 5">
    <name type="scientific">Haloferula chungangensis</name>
    <dbReference type="NCBI Taxonomy" id="1048331"/>
    <lineage>
        <taxon>Bacteria</taxon>
        <taxon>Pseudomonadati</taxon>
        <taxon>Verrucomicrobiota</taxon>
        <taxon>Verrucomicrobiia</taxon>
        <taxon>Verrucomicrobiales</taxon>
        <taxon>Verrucomicrobiaceae</taxon>
        <taxon>Haloferula</taxon>
    </lineage>
</organism>
<evidence type="ECO:0000256" key="2">
    <source>
        <dbReference type="RuleBase" id="RU367036"/>
    </source>
</evidence>
<dbReference type="Pfam" id="PF06094">
    <property type="entry name" value="GGACT"/>
    <property type="match status" value="1"/>
</dbReference>
<dbReference type="PANTHER" id="PTHR12510">
    <property type="entry name" value="TROPONIN C-AKIN-1 PROTEIN"/>
    <property type="match status" value="1"/>
</dbReference>
<dbReference type="PANTHER" id="PTHR12510:SF4">
    <property type="entry name" value="GAMMA-GLUTAMYLAMINECYCLOTRANSFERASE"/>
    <property type="match status" value="1"/>
</dbReference>
<comment type="caution">
    <text evidence="4">The sequence shown here is derived from an EMBL/GenBank/DDBJ whole genome shotgun (WGS) entry which is preliminary data.</text>
</comment>
<proteinExistence type="inferred from homology"/>
<evidence type="ECO:0000259" key="3">
    <source>
        <dbReference type="Pfam" id="PF06094"/>
    </source>
</evidence>
<feature type="domain" description="Gamma-glutamylcyclotransferase AIG2-like" evidence="3">
    <location>
        <begin position="8"/>
        <end position="127"/>
    </location>
</feature>
<accession>A0ABW2L3N6</accession>
<evidence type="ECO:0000313" key="5">
    <source>
        <dbReference type="Proteomes" id="UP001596472"/>
    </source>
</evidence>
<comment type="similarity">
    <text evidence="1 2">Belongs to the gamma-glutamylcyclotransferase family.</text>
</comment>
<dbReference type="InterPro" id="IPR013024">
    <property type="entry name" value="GGCT-like"/>
</dbReference>